<protein>
    <submittedName>
        <fullName evidence="2">Uncharacterized protein</fullName>
    </submittedName>
</protein>
<dbReference type="Proteomes" id="UP001432322">
    <property type="component" value="Unassembled WGS sequence"/>
</dbReference>
<reference evidence="2" key="1">
    <citation type="submission" date="2023-10" db="EMBL/GenBank/DDBJ databases">
        <title>Genome assembly of Pristionchus species.</title>
        <authorList>
            <person name="Yoshida K."/>
            <person name="Sommer R.J."/>
        </authorList>
    </citation>
    <scope>NUCLEOTIDE SEQUENCE</scope>
    <source>
        <strain evidence="2">RS5133</strain>
    </source>
</reference>
<feature type="non-terminal residue" evidence="2">
    <location>
        <position position="1"/>
    </location>
</feature>
<keyword evidence="1" id="KW-1133">Transmembrane helix</keyword>
<dbReference type="EMBL" id="BTSY01000004">
    <property type="protein sequence ID" value="GMT24573.1"/>
    <property type="molecule type" value="Genomic_DNA"/>
</dbReference>
<comment type="caution">
    <text evidence="2">The sequence shown here is derived from an EMBL/GenBank/DDBJ whole genome shotgun (WGS) entry which is preliminary data.</text>
</comment>
<organism evidence="2 3">
    <name type="scientific">Pristionchus fissidentatus</name>
    <dbReference type="NCBI Taxonomy" id="1538716"/>
    <lineage>
        <taxon>Eukaryota</taxon>
        <taxon>Metazoa</taxon>
        <taxon>Ecdysozoa</taxon>
        <taxon>Nematoda</taxon>
        <taxon>Chromadorea</taxon>
        <taxon>Rhabditida</taxon>
        <taxon>Rhabditina</taxon>
        <taxon>Diplogasteromorpha</taxon>
        <taxon>Diplogasteroidea</taxon>
        <taxon>Neodiplogasteridae</taxon>
        <taxon>Pristionchus</taxon>
    </lineage>
</organism>
<keyword evidence="1" id="KW-0472">Membrane</keyword>
<evidence type="ECO:0000313" key="3">
    <source>
        <dbReference type="Proteomes" id="UP001432322"/>
    </source>
</evidence>
<accession>A0AAV5VYU3</accession>
<sequence length="92" mass="10110">KILKENNFAATISFQSVLVEVAQATPEQLVAATCALVGIVLLIAAAIVIDYYRSIRIDRAETHVPEIMISNGRTGSQKAILDRSYSDRYVEV</sequence>
<keyword evidence="1" id="KW-0812">Transmembrane</keyword>
<evidence type="ECO:0000313" key="2">
    <source>
        <dbReference type="EMBL" id="GMT24573.1"/>
    </source>
</evidence>
<feature type="transmembrane region" description="Helical" evidence="1">
    <location>
        <begin position="29"/>
        <end position="49"/>
    </location>
</feature>
<evidence type="ECO:0000256" key="1">
    <source>
        <dbReference type="SAM" id="Phobius"/>
    </source>
</evidence>
<name>A0AAV5VYU3_9BILA</name>
<gene>
    <name evidence="2" type="ORF">PFISCL1PPCAC_15870</name>
</gene>
<proteinExistence type="predicted"/>
<dbReference type="AlphaFoldDB" id="A0AAV5VYU3"/>
<keyword evidence="3" id="KW-1185">Reference proteome</keyword>